<feature type="signal peptide" evidence="1">
    <location>
        <begin position="1"/>
        <end position="23"/>
    </location>
</feature>
<proteinExistence type="predicted"/>
<dbReference type="Proteomes" id="UP001595999">
    <property type="component" value="Unassembled WGS sequence"/>
</dbReference>
<reference evidence="3" key="1">
    <citation type="journal article" date="2019" name="Int. J. Syst. Evol. Microbiol.">
        <title>The Global Catalogue of Microorganisms (GCM) 10K type strain sequencing project: providing services to taxonomists for standard genome sequencing and annotation.</title>
        <authorList>
            <consortium name="The Broad Institute Genomics Platform"/>
            <consortium name="The Broad Institute Genome Sequencing Center for Infectious Disease"/>
            <person name="Wu L."/>
            <person name="Ma J."/>
        </authorList>
    </citation>
    <scope>NUCLEOTIDE SEQUENCE [LARGE SCALE GENOMIC DNA]</scope>
    <source>
        <strain evidence="3">CGMCC 4.7608</strain>
    </source>
</reference>
<dbReference type="Gene3D" id="3.40.190.10">
    <property type="entry name" value="Periplasmic binding protein-like II"/>
    <property type="match status" value="2"/>
</dbReference>
<protein>
    <submittedName>
        <fullName evidence="2">Substrate-binding periplasmic protein</fullName>
    </submittedName>
</protein>
<feature type="chain" id="PRO_5045337854" evidence="1">
    <location>
        <begin position="24"/>
        <end position="242"/>
    </location>
</feature>
<keyword evidence="1" id="KW-0732">Signal</keyword>
<comment type="caution">
    <text evidence="2">The sequence shown here is derived from an EMBL/GenBank/DDBJ whole genome shotgun (WGS) entry which is preliminary data.</text>
</comment>
<organism evidence="2 3">
    <name type="scientific">Chromobacterium aquaticum</name>
    <dbReference type="NCBI Taxonomy" id="467180"/>
    <lineage>
        <taxon>Bacteria</taxon>
        <taxon>Pseudomonadati</taxon>
        <taxon>Pseudomonadota</taxon>
        <taxon>Betaproteobacteria</taxon>
        <taxon>Neisseriales</taxon>
        <taxon>Chromobacteriaceae</taxon>
        <taxon>Chromobacterium</taxon>
    </lineage>
</organism>
<sequence>MRFSVLIRLCPVLVAALCGQARAQPVVTLASLEWPPYAGAQLPERGLSTATLARIFQAAGYTLEVKFYPWARAVAAARHKPAVMGYFPEYDAAEVRRHFICSDPIGHGPLGLAQRKGQRLRWREVSDLAAYRVGVVQDYVNNYQLDRNIAEDRQRFDPAPDDGRNLLKLASGSIDLAVIDQNVFHYLLRHDSLVRHIGQRLEMNPRLLETKTLHVCFKPGRDGERLATIVNHGLKILRQDAR</sequence>
<dbReference type="SUPFAM" id="SSF53850">
    <property type="entry name" value="Periplasmic binding protein-like II"/>
    <property type="match status" value="1"/>
</dbReference>
<evidence type="ECO:0000256" key="1">
    <source>
        <dbReference type="SAM" id="SignalP"/>
    </source>
</evidence>
<evidence type="ECO:0000313" key="3">
    <source>
        <dbReference type="Proteomes" id="UP001595999"/>
    </source>
</evidence>
<gene>
    <name evidence="2" type="ORF">ACFO0R_04760</name>
</gene>
<name>A0ABV8ZPM7_9NEIS</name>
<dbReference type="PANTHER" id="PTHR38834">
    <property type="entry name" value="PERIPLASMIC SUBSTRATE BINDING PROTEIN FAMILY 3"/>
    <property type="match status" value="1"/>
</dbReference>
<keyword evidence="3" id="KW-1185">Reference proteome</keyword>
<dbReference type="RefSeq" id="WP_231465433.1">
    <property type="nucleotide sequence ID" value="NZ_JAJOHW010000203.1"/>
</dbReference>
<dbReference type="EMBL" id="JBHSEK010000002">
    <property type="protein sequence ID" value="MFC4488922.1"/>
    <property type="molecule type" value="Genomic_DNA"/>
</dbReference>
<accession>A0ABV8ZPM7</accession>
<dbReference type="PANTHER" id="PTHR38834:SF3">
    <property type="entry name" value="SOLUTE-BINDING PROTEIN FAMILY 3_N-TERMINAL DOMAIN-CONTAINING PROTEIN"/>
    <property type="match status" value="1"/>
</dbReference>
<evidence type="ECO:0000313" key="2">
    <source>
        <dbReference type="EMBL" id="MFC4488922.1"/>
    </source>
</evidence>